<sequence length="48" mass="5399">MAKSVLDSLKLGKPKAKFYTTIKFKAPISRDGESRGSRKARRTFRRGG</sequence>
<accession>A0A0F9I074</accession>
<comment type="caution">
    <text evidence="2">The sequence shown here is derived from an EMBL/GenBank/DDBJ whole genome shotgun (WGS) entry which is preliminary data.</text>
</comment>
<dbReference type="AlphaFoldDB" id="A0A0F9I074"/>
<organism evidence="2">
    <name type="scientific">marine sediment metagenome</name>
    <dbReference type="NCBI Taxonomy" id="412755"/>
    <lineage>
        <taxon>unclassified sequences</taxon>
        <taxon>metagenomes</taxon>
        <taxon>ecological metagenomes</taxon>
    </lineage>
</organism>
<feature type="region of interest" description="Disordered" evidence="1">
    <location>
        <begin position="28"/>
        <end position="48"/>
    </location>
</feature>
<name>A0A0F9I074_9ZZZZ</name>
<feature type="compositionally biased region" description="Basic residues" evidence="1">
    <location>
        <begin position="37"/>
        <end position="48"/>
    </location>
</feature>
<reference evidence="2" key="1">
    <citation type="journal article" date="2015" name="Nature">
        <title>Complex archaea that bridge the gap between prokaryotes and eukaryotes.</title>
        <authorList>
            <person name="Spang A."/>
            <person name="Saw J.H."/>
            <person name="Jorgensen S.L."/>
            <person name="Zaremba-Niedzwiedzka K."/>
            <person name="Martijn J."/>
            <person name="Lind A.E."/>
            <person name="van Eijk R."/>
            <person name="Schleper C."/>
            <person name="Guy L."/>
            <person name="Ettema T.J."/>
        </authorList>
    </citation>
    <scope>NUCLEOTIDE SEQUENCE</scope>
</reference>
<dbReference type="EMBL" id="LAZR01020879">
    <property type="protein sequence ID" value="KKL87275.1"/>
    <property type="molecule type" value="Genomic_DNA"/>
</dbReference>
<proteinExistence type="predicted"/>
<gene>
    <name evidence="2" type="ORF">LCGC14_1936400</name>
</gene>
<evidence type="ECO:0000256" key="1">
    <source>
        <dbReference type="SAM" id="MobiDB-lite"/>
    </source>
</evidence>
<evidence type="ECO:0000313" key="2">
    <source>
        <dbReference type="EMBL" id="KKL87275.1"/>
    </source>
</evidence>
<protein>
    <submittedName>
        <fullName evidence="2">Uncharacterized protein</fullName>
    </submittedName>
</protein>